<comment type="caution">
    <text evidence="1">The sequence shown here is derived from an EMBL/GenBank/DDBJ whole genome shotgun (WGS) entry which is preliminary data.</text>
</comment>
<organism evidence="1">
    <name type="scientific">bioreactor metagenome</name>
    <dbReference type="NCBI Taxonomy" id="1076179"/>
    <lineage>
        <taxon>unclassified sequences</taxon>
        <taxon>metagenomes</taxon>
        <taxon>ecological metagenomes</taxon>
    </lineage>
</organism>
<dbReference type="AlphaFoldDB" id="A0A644TRG8"/>
<dbReference type="EMBL" id="VSSQ01000044">
    <property type="protein sequence ID" value="MPL69057.1"/>
    <property type="molecule type" value="Genomic_DNA"/>
</dbReference>
<accession>A0A644TRG8</accession>
<reference evidence="1" key="1">
    <citation type="submission" date="2019-08" db="EMBL/GenBank/DDBJ databases">
        <authorList>
            <person name="Kucharzyk K."/>
            <person name="Murdoch R.W."/>
            <person name="Higgins S."/>
            <person name="Loffler F."/>
        </authorList>
    </citation>
    <scope>NUCLEOTIDE SEQUENCE</scope>
</reference>
<sequence length="90" mass="10484">MKTPIISQALPLDWPSVKMIETALHSSPSKTICLEINDCLYRLSIEGKWFKFSRLTKKRTIKRATIFETIAEIYNKAIHGQNWRIAEHLI</sequence>
<name>A0A644TRG8_9ZZZZ</name>
<proteinExistence type="predicted"/>
<evidence type="ECO:0000313" key="1">
    <source>
        <dbReference type="EMBL" id="MPL69057.1"/>
    </source>
</evidence>
<protein>
    <submittedName>
        <fullName evidence="1">Uncharacterized protein</fullName>
    </submittedName>
</protein>
<gene>
    <name evidence="1" type="ORF">SDC9_14790</name>
</gene>